<evidence type="ECO:0000256" key="1">
    <source>
        <dbReference type="SAM" id="MobiDB-lite"/>
    </source>
</evidence>
<keyword evidence="3" id="KW-1185">Reference proteome</keyword>
<organism evidence="2 3">
    <name type="scientific">Neopusillimonas maritima</name>
    <dbReference type="NCBI Taxonomy" id="2026239"/>
    <lineage>
        <taxon>Bacteria</taxon>
        <taxon>Pseudomonadati</taxon>
        <taxon>Pseudomonadota</taxon>
        <taxon>Betaproteobacteria</taxon>
        <taxon>Burkholderiales</taxon>
        <taxon>Alcaligenaceae</taxon>
        <taxon>Neopusillimonas</taxon>
    </lineage>
</organism>
<dbReference type="NCBIfam" id="NF033510">
    <property type="entry name" value="Ca_tandemer"/>
    <property type="match status" value="5"/>
</dbReference>
<dbReference type="NCBIfam" id="NF012196">
    <property type="entry name" value="Ig_like_ice"/>
    <property type="match status" value="6"/>
</dbReference>
<dbReference type="RefSeq" id="WP_119443164.1">
    <property type="nucleotide sequence ID" value="NZ_NQOU01000019.1"/>
</dbReference>
<dbReference type="InterPro" id="IPR013783">
    <property type="entry name" value="Ig-like_fold"/>
</dbReference>
<comment type="caution">
    <text evidence="2">The sequence shown here is derived from an EMBL/GenBank/DDBJ whole genome shotgun (WGS) entry which is preliminary data.</text>
</comment>
<dbReference type="InterPro" id="IPR049826">
    <property type="entry name" value="Ig-like_ice"/>
</dbReference>
<feature type="region of interest" description="Disordered" evidence="1">
    <location>
        <begin position="1"/>
        <end position="21"/>
    </location>
</feature>
<protein>
    <recommendedName>
        <fullName evidence="4">Ig-like domain-containing protein</fullName>
    </recommendedName>
</protein>
<name>A0ABX9MS24_9BURK</name>
<proteinExistence type="predicted"/>
<evidence type="ECO:0000313" key="2">
    <source>
        <dbReference type="EMBL" id="RII81639.1"/>
    </source>
</evidence>
<dbReference type="Gene3D" id="2.60.40.10">
    <property type="entry name" value="Immunoglobulins"/>
    <property type="match status" value="6"/>
</dbReference>
<gene>
    <name evidence="2" type="ORF">CJO09_15480</name>
</gene>
<sequence length="567" mass="55250">SASVSTTDAAGNSTSASTSQGYTVDTEIDASITVNDITSDNVINAAESGGDVTVSGSVGGDVQDGDTVTVTVNGQTYTTQVADGAWSVDVAGSDLAADTTVDVSVTTTDAAGNSATATAEHTYSVDTEVSATIAIDTIAGDDVINATEAEGDVTLTGAVGGDVQDGDTVTVTVGENSYEATVSGGTWSVSVPGSVLANNSNVSASVSTTDAAGNTANASTSQGYTVDTEIDASITVDDITADNIVNAAESGGDVTVSGSVGGDVQDGDTVTVTVNGQTYTTQVADGAWSVDVAGANLAADTSIDVSVTTTDAAGNSATATAEHTYSVDTEVSATIAIDTIAGDDVINAAEAEGDVTLTGTVGGDVQDGDTVTITVGENSYEATVFGGTWSVSVLGSVLAANSNVSASVTITDAAGNSTSASTSQGYTVDTEIGASITVNDITSDNVINAAESGGDVTVSGSVGGDVQDGDTVTITVNGQTYTTQVADGAWSVDVAGADLAADSAINVSVTTTDAAGNTATATAEHTYSVDTEVSATIAIDTIAGDDVINAAEAEGDVTLTGTVGGDV</sequence>
<evidence type="ECO:0000313" key="3">
    <source>
        <dbReference type="Proteomes" id="UP000266483"/>
    </source>
</evidence>
<dbReference type="EMBL" id="NQOU01000019">
    <property type="protein sequence ID" value="RII81639.1"/>
    <property type="molecule type" value="Genomic_DNA"/>
</dbReference>
<feature type="non-terminal residue" evidence="2">
    <location>
        <position position="567"/>
    </location>
</feature>
<accession>A0ABX9MS24</accession>
<dbReference type="Proteomes" id="UP000266483">
    <property type="component" value="Unassembled WGS sequence"/>
</dbReference>
<feature type="non-terminal residue" evidence="2">
    <location>
        <position position="1"/>
    </location>
</feature>
<evidence type="ECO:0008006" key="4">
    <source>
        <dbReference type="Google" id="ProtNLM"/>
    </source>
</evidence>
<reference evidence="2 3" key="1">
    <citation type="submission" date="2017-08" db="EMBL/GenBank/DDBJ databases">
        <title>Pusillimonas indicus sp. nov., a member of the family Alcaligenaceae isolated from surface seawater.</title>
        <authorList>
            <person name="Li J."/>
        </authorList>
    </citation>
    <scope>NUCLEOTIDE SEQUENCE [LARGE SCALE GENOMIC DNA]</scope>
    <source>
        <strain evidence="2 3">17-4A</strain>
    </source>
</reference>